<evidence type="ECO:0000313" key="2">
    <source>
        <dbReference type="EMBL" id="GAG84235.1"/>
    </source>
</evidence>
<proteinExistence type="predicted"/>
<comment type="caution">
    <text evidence="2">The sequence shown here is derived from an EMBL/GenBank/DDBJ whole genome shotgun (WGS) entry which is preliminary data.</text>
</comment>
<name>X1ANB9_9ZZZZ</name>
<dbReference type="EMBL" id="BART01016635">
    <property type="protein sequence ID" value="GAG84235.1"/>
    <property type="molecule type" value="Genomic_DNA"/>
</dbReference>
<keyword evidence="1" id="KW-0472">Membrane</keyword>
<feature type="transmembrane region" description="Helical" evidence="1">
    <location>
        <begin position="12"/>
        <end position="30"/>
    </location>
</feature>
<evidence type="ECO:0000256" key="1">
    <source>
        <dbReference type="SAM" id="Phobius"/>
    </source>
</evidence>
<organism evidence="2">
    <name type="scientific">marine sediment metagenome</name>
    <dbReference type="NCBI Taxonomy" id="412755"/>
    <lineage>
        <taxon>unclassified sequences</taxon>
        <taxon>metagenomes</taxon>
        <taxon>ecological metagenomes</taxon>
    </lineage>
</organism>
<reference evidence="2" key="1">
    <citation type="journal article" date="2014" name="Front. Microbiol.">
        <title>High frequency of phylogenetically diverse reductive dehalogenase-homologous genes in deep subseafloor sedimentary metagenomes.</title>
        <authorList>
            <person name="Kawai M."/>
            <person name="Futagami T."/>
            <person name="Toyoda A."/>
            <person name="Takaki Y."/>
            <person name="Nishi S."/>
            <person name="Hori S."/>
            <person name="Arai W."/>
            <person name="Tsubouchi T."/>
            <person name="Morono Y."/>
            <person name="Uchiyama I."/>
            <person name="Ito T."/>
            <person name="Fujiyama A."/>
            <person name="Inagaki F."/>
            <person name="Takami H."/>
        </authorList>
    </citation>
    <scope>NUCLEOTIDE SEQUENCE</scope>
    <source>
        <strain evidence="2">Expedition CK06-06</strain>
    </source>
</reference>
<sequence>LLYSIFCVLKYNYSISIFVYLLQIIIIDFTNTLSSKFILSIIPN</sequence>
<accession>X1ANB9</accession>
<feature type="non-terminal residue" evidence="2">
    <location>
        <position position="1"/>
    </location>
</feature>
<keyword evidence="1" id="KW-0812">Transmembrane</keyword>
<dbReference type="AlphaFoldDB" id="X1ANB9"/>
<protein>
    <submittedName>
        <fullName evidence="2">Uncharacterized protein</fullName>
    </submittedName>
</protein>
<gene>
    <name evidence="2" type="ORF">S01H4_31934</name>
</gene>
<keyword evidence="1" id="KW-1133">Transmembrane helix</keyword>